<reference evidence="3" key="1">
    <citation type="journal article" date="2019" name="Int. J. Syst. Evol. Microbiol.">
        <title>The Global Catalogue of Microorganisms (GCM) 10K type strain sequencing project: providing services to taxonomists for standard genome sequencing and annotation.</title>
        <authorList>
            <consortium name="The Broad Institute Genomics Platform"/>
            <consortium name="The Broad Institute Genome Sequencing Center for Infectious Disease"/>
            <person name="Wu L."/>
            <person name="Ma J."/>
        </authorList>
    </citation>
    <scope>NUCLEOTIDE SEQUENCE [LARGE SCALE GENOMIC DNA]</scope>
    <source>
        <strain evidence="3">CCM 8893</strain>
    </source>
</reference>
<dbReference type="Gene3D" id="3.10.290.10">
    <property type="entry name" value="RNA-binding S4 domain"/>
    <property type="match status" value="1"/>
</dbReference>
<dbReference type="SUPFAM" id="SSF55174">
    <property type="entry name" value="Alpha-L RNA-binding motif"/>
    <property type="match status" value="1"/>
</dbReference>
<keyword evidence="3" id="KW-1185">Reference proteome</keyword>
<name>A0ABW1U7H4_9LACO</name>
<evidence type="ECO:0000313" key="2">
    <source>
        <dbReference type="EMBL" id="MFC6289128.1"/>
    </source>
</evidence>
<evidence type="ECO:0000313" key="3">
    <source>
        <dbReference type="Proteomes" id="UP001596258"/>
    </source>
</evidence>
<dbReference type="EMBL" id="JBHSSO010000009">
    <property type="protein sequence ID" value="MFC6289128.1"/>
    <property type="molecule type" value="Genomic_DNA"/>
</dbReference>
<dbReference type="CDD" id="cd00165">
    <property type="entry name" value="S4"/>
    <property type="match status" value="1"/>
</dbReference>
<comment type="caution">
    <text evidence="2">The sequence shown here is derived from an EMBL/GenBank/DDBJ whole genome shotgun (WGS) entry which is preliminary data.</text>
</comment>
<accession>A0ABW1U7H4</accession>
<dbReference type="RefSeq" id="WP_125575261.1">
    <property type="nucleotide sequence ID" value="NZ_JBHSSO010000009.1"/>
</dbReference>
<proteinExistence type="predicted"/>
<protein>
    <submittedName>
        <fullName evidence="2">16S rRNA pseudouridylate synthase</fullName>
    </submittedName>
</protein>
<evidence type="ECO:0000256" key="1">
    <source>
        <dbReference type="PROSITE-ProRule" id="PRU00182"/>
    </source>
</evidence>
<gene>
    <name evidence="2" type="ORF">ACFP1M_02815</name>
</gene>
<keyword evidence="1" id="KW-0694">RNA-binding</keyword>
<dbReference type="PROSITE" id="PS50889">
    <property type="entry name" value="S4"/>
    <property type="match status" value="1"/>
</dbReference>
<dbReference type="Proteomes" id="UP001596258">
    <property type="component" value="Unassembled WGS sequence"/>
</dbReference>
<organism evidence="2 3">
    <name type="scientific">Levilactobacillus angrenensis</name>
    <dbReference type="NCBI Taxonomy" id="2486020"/>
    <lineage>
        <taxon>Bacteria</taxon>
        <taxon>Bacillati</taxon>
        <taxon>Bacillota</taxon>
        <taxon>Bacilli</taxon>
        <taxon>Lactobacillales</taxon>
        <taxon>Lactobacillaceae</taxon>
        <taxon>Levilactobacillus</taxon>
    </lineage>
</organism>
<dbReference type="InterPro" id="IPR036986">
    <property type="entry name" value="S4_RNA-bd_sf"/>
</dbReference>
<sequence>MNIERYLIAHRQGTPGQIFRLLRQGRVTVDDLVVDSPRTDVTGDQQVRVDGVAVTGRQPQYLVFNKPVGFALNLEPTGQRSLGSLLNPLDQPRSLKALADLPQAAVGLVLASDDEHFLTDVAQQNWRSTLQIVLAGLTAPKLPTNSAFQAVTSQTDKVRQTTTVSITTTDVLAGVRTLNDLANANEPVVRTQLGPFVLPVDLAVGTYRGLFASEIDALNGPLDPKTE</sequence>